<dbReference type="AlphaFoldDB" id="A0A914HFM2"/>
<accession>A0A914HFM2</accession>
<feature type="compositionally biased region" description="Basic and acidic residues" evidence="1">
    <location>
        <begin position="56"/>
        <end position="91"/>
    </location>
</feature>
<evidence type="ECO:0000313" key="3">
    <source>
        <dbReference type="WBParaSite" id="Gr19_v10_g1692.t1"/>
    </source>
</evidence>
<name>A0A914HFM2_GLORO</name>
<evidence type="ECO:0000313" key="2">
    <source>
        <dbReference type="Proteomes" id="UP000887572"/>
    </source>
</evidence>
<dbReference type="WBParaSite" id="Gr19_v10_g1692.t1">
    <property type="protein sequence ID" value="Gr19_v10_g1692.t1"/>
    <property type="gene ID" value="Gr19_v10_g1692"/>
</dbReference>
<evidence type="ECO:0000256" key="1">
    <source>
        <dbReference type="SAM" id="MobiDB-lite"/>
    </source>
</evidence>
<reference evidence="3" key="1">
    <citation type="submission" date="2022-11" db="UniProtKB">
        <authorList>
            <consortium name="WormBaseParasite"/>
        </authorList>
    </citation>
    <scope>IDENTIFICATION</scope>
</reference>
<feature type="region of interest" description="Disordered" evidence="1">
    <location>
        <begin position="1"/>
        <end position="91"/>
    </location>
</feature>
<organism evidence="2 3">
    <name type="scientific">Globodera rostochiensis</name>
    <name type="common">Golden nematode worm</name>
    <name type="synonym">Heterodera rostochiensis</name>
    <dbReference type="NCBI Taxonomy" id="31243"/>
    <lineage>
        <taxon>Eukaryota</taxon>
        <taxon>Metazoa</taxon>
        <taxon>Ecdysozoa</taxon>
        <taxon>Nematoda</taxon>
        <taxon>Chromadorea</taxon>
        <taxon>Rhabditida</taxon>
        <taxon>Tylenchina</taxon>
        <taxon>Tylenchomorpha</taxon>
        <taxon>Tylenchoidea</taxon>
        <taxon>Heteroderidae</taxon>
        <taxon>Heteroderinae</taxon>
        <taxon>Globodera</taxon>
    </lineage>
</organism>
<feature type="compositionally biased region" description="Low complexity" evidence="1">
    <location>
        <begin position="1"/>
        <end position="12"/>
    </location>
</feature>
<feature type="compositionally biased region" description="Low complexity" evidence="1">
    <location>
        <begin position="23"/>
        <end position="32"/>
    </location>
</feature>
<proteinExistence type="predicted"/>
<sequence>MTTAPTTVTRPTEAPEVRHQKSKSQQPPQMSPKVKKRREMAVRAANDAPAELEVIEVGKEEKEGSAKKEAEEKSKVEKKNNQEKEMEEKKVEDVISLDLNELESGEEDMCSRAAHLGKVRSALWESVLTNQAELKHWRNGRKEPRRLKCMSEIPEKFAKYSSACSRYNRKRPTYKTKRKMSR</sequence>
<keyword evidence="2" id="KW-1185">Reference proteome</keyword>
<dbReference type="Proteomes" id="UP000887572">
    <property type="component" value="Unplaced"/>
</dbReference>
<protein>
    <submittedName>
        <fullName evidence="3">Uncharacterized protein</fullName>
    </submittedName>
</protein>